<evidence type="ECO:0000313" key="1">
    <source>
        <dbReference type="EMBL" id="GFQ89626.1"/>
    </source>
</evidence>
<dbReference type="SUPFAM" id="SSF52540">
    <property type="entry name" value="P-loop containing nucleoside triphosphate hydrolases"/>
    <property type="match status" value="1"/>
</dbReference>
<dbReference type="AlphaFoldDB" id="A0A8X6KZ94"/>
<dbReference type="GO" id="GO:0000400">
    <property type="term" value="F:four-way junction DNA binding"/>
    <property type="evidence" value="ECO:0007669"/>
    <property type="project" value="TreeGrafter"/>
</dbReference>
<dbReference type="EMBL" id="BMAO01003696">
    <property type="protein sequence ID" value="GFQ89626.1"/>
    <property type="molecule type" value="Genomic_DNA"/>
</dbReference>
<keyword evidence="2" id="KW-1185">Reference proteome</keyword>
<gene>
    <name evidence="1" type="primary">AVEN_175000_1</name>
    <name evidence="1" type="ORF">TNCT_145831</name>
</gene>
<dbReference type="OrthoDB" id="420422at2759"/>
<dbReference type="GO" id="GO:0005813">
    <property type="term" value="C:centrosome"/>
    <property type="evidence" value="ECO:0007669"/>
    <property type="project" value="TreeGrafter"/>
</dbReference>
<dbReference type="InterPro" id="IPR030547">
    <property type="entry name" value="XRCC2"/>
</dbReference>
<dbReference type="InterPro" id="IPR027417">
    <property type="entry name" value="P-loop_NTPase"/>
</dbReference>
<protein>
    <submittedName>
        <fullName evidence="1">Rad51 domain-containing protein</fullName>
    </submittedName>
</protein>
<dbReference type="GO" id="GO:0033063">
    <property type="term" value="C:Rad51B-Rad51C-Rad51D-XRCC2 complex"/>
    <property type="evidence" value="ECO:0007669"/>
    <property type="project" value="InterPro"/>
</dbReference>
<comment type="caution">
    <text evidence="1">The sequence shown here is derived from an EMBL/GenBank/DDBJ whole genome shotgun (WGS) entry which is preliminary data.</text>
</comment>
<dbReference type="Gene3D" id="3.40.50.300">
    <property type="entry name" value="P-loop containing nucleotide triphosphate hydrolases"/>
    <property type="match status" value="1"/>
</dbReference>
<organism evidence="1 2">
    <name type="scientific">Trichonephila clavata</name>
    <name type="common">Joro spider</name>
    <name type="synonym">Nephila clavata</name>
    <dbReference type="NCBI Taxonomy" id="2740835"/>
    <lineage>
        <taxon>Eukaryota</taxon>
        <taxon>Metazoa</taxon>
        <taxon>Ecdysozoa</taxon>
        <taxon>Arthropoda</taxon>
        <taxon>Chelicerata</taxon>
        <taxon>Arachnida</taxon>
        <taxon>Araneae</taxon>
        <taxon>Araneomorphae</taxon>
        <taxon>Entelegynae</taxon>
        <taxon>Araneoidea</taxon>
        <taxon>Nephilidae</taxon>
        <taxon>Trichonephila</taxon>
    </lineage>
</organism>
<proteinExistence type="predicted"/>
<dbReference type="GO" id="GO:0042148">
    <property type="term" value="P:DNA strand invasion"/>
    <property type="evidence" value="ECO:0007669"/>
    <property type="project" value="TreeGrafter"/>
</dbReference>
<dbReference type="GO" id="GO:0005657">
    <property type="term" value="C:replication fork"/>
    <property type="evidence" value="ECO:0007669"/>
    <property type="project" value="InterPro"/>
</dbReference>
<dbReference type="Proteomes" id="UP000887116">
    <property type="component" value="Unassembled WGS sequence"/>
</dbReference>
<sequence>MNIQVFQQTEIDSFSLKNFFQIYFKMATYWTENASKFLSRMEDKISHFPLDNQIIPCLSTQDIVEISGGPGSGKTELLYHLIICCILPEIPWRDIQLVGLNKRVTFIDNDLHFNLFRLIKILEKRIRFQLSLENCTVSRSEMSSFIDDRLKLLDIYKCSNCDEFINILRYIEIVPNQKILLIVDGVTSFYWSSKLRMAHPSSKIPDVFSIITSLVKNISKSCSLPVIVTKRKLVQSSNYDRTMLPAAWRNTITKQLELVHNGLIENAVNVIVHDIRSEVKIKCAISSYGFKVCH</sequence>
<dbReference type="PANTHER" id="PTHR46644">
    <property type="entry name" value="DNA REPAIR PROTEIN XRCC2"/>
    <property type="match status" value="1"/>
</dbReference>
<evidence type="ECO:0000313" key="2">
    <source>
        <dbReference type="Proteomes" id="UP000887116"/>
    </source>
</evidence>
<reference evidence="1" key="1">
    <citation type="submission" date="2020-07" db="EMBL/GenBank/DDBJ databases">
        <title>Multicomponent nature underlies the extraordinary mechanical properties of spider dragline silk.</title>
        <authorList>
            <person name="Kono N."/>
            <person name="Nakamura H."/>
            <person name="Mori M."/>
            <person name="Yoshida Y."/>
            <person name="Ohtoshi R."/>
            <person name="Malay A.D."/>
            <person name="Moran D.A.P."/>
            <person name="Tomita M."/>
            <person name="Numata K."/>
            <person name="Arakawa K."/>
        </authorList>
    </citation>
    <scope>NUCLEOTIDE SEQUENCE</scope>
</reference>
<dbReference type="GO" id="GO:0000724">
    <property type="term" value="P:double-strand break repair via homologous recombination"/>
    <property type="evidence" value="ECO:0007669"/>
    <property type="project" value="InterPro"/>
</dbReference>
<accession>A0A8X6KZ94</accession>
<name>A0A8X6KZ94_TRICU</name>
<dbReference type="PANTHER" id="PTHR46644:SF2">
    <property type="entry name" value="DNA REPAIR PROTEIN XRCC2"/>
    <property type="match status" value="1"/>
</dbReference>